<feature type="region of interest" description="Disordered" evidence="4">
    <location>
        <begin position="201"/>
        <end position="256"/>
    </location>
</feature>
<dbReference type="InterPro" id="IPR009075">
    <property type="entry name" value="AcylCo_DH/oxidase_C"/>
</dbReference>
<dbReference type="InterPro" id="IPR046373">
    <property type="entry name" value="Acyl-CoA_Oxase/DH_mid-dom_sf"/>
</dbReference>
<evidence type="ECO:0000256" key="3">
    <source>
        <dbReference type="ARBA" id="ARBA00022827"/>
    </source>
</evidence>
<dbReference type="CDD" id="cd00567">
    <property type="entry name" value="ACAD"/>
    <property type="match status" value="1"/>
</dbReference>
<dbReference type="Pfam" id="PF00441">
    <property type="entry name" value="Acyl-CoA_dh_1"/>
    <property type="match status" value="1"/>
</dbReference>
<feature type="domain" description="Acyl-CoA dehydrogenase/oxidase C-terminal" evidence="5">
    <location>
        <begin position="65"/>
        <end position="203"/>
    </location>
</feature>
<proteinExistence type="inferred from homology"/>
<dbReference type="Proteomes" id="UP001500325">
    <property type="component" value="Unassembled WGS sequence"/>
</dbReference>
<keyword evidence="7" id="KW-1185">Reference proteome</keyword>
<protein>
    <recommendedName>
        <fullName evidence="5">Acyl-CoA dehydrogenase/oxidase C-terminal domain-containing protein</fullName>
    </recommendedName>
</protein>
<evidence type="ECO:0000259" key="5">
    <source>
        <dbReference type="Pfam" id="PF00441"/>
    </source>
</evidence>
<dbReference type="InterPro" id="IPR009100">
    <property type="entry name" value="AcylCoA_DH/oxidase_NM_dom_sf"/>
</dbReference>
<dbReference type="InterPro" id="IPR036250">
    <property type="entry name" value="AcylCo_DH-like_C"/>
</dbReference>
<dbReference type="PANTHER" id="PTHR43884">
    <property type="entry name" value="ACYL-COA DEHYDROGENASE"/>
    <property type="match status" value="1"/>
</dbReference>
<sequence>MVFARTDPDTAGTARGISAFLVEAGTSGLFVGPRDKKMGQAGAWTAEVVLDEVRVSTDALVGAEGAGFRTAMKSLARGRLHVAALCVGLADRILEETAQAAATIRQGGRAIGEFQLVQAHLAESEAELYAGRAMVLEAARAYDAGEDMTPAPSSAKLFCSEMLGRVADRGVQVHGGMGYMRSVPVERFYRDARLFRIYEGTSDPETDHRPAAAGRRGGLRRTSWSCWRGGPPSSPEGRPGSGWRSRAPSPRTVPRS</sequence>
<evidence type="ECO:0000313" key="7">
    <source>
        <dbReference type="Proteomes" id="UP001500325"/>
    </source>
</evidence>
<organism evidence="6 7">
    <name type="scientific">Pseudonocardia yuanmonensis</name>
    <dbReference type="NCBI Taxonomy" id="1095914"/>
    <lineage>
        <taxon>Bacteria</taxon>
        <taxon>Bacillati</taxon>
        <taxon>Actinomycetota</taxon>
        <taxon>Actinomycetes</taxon>
        <taxon>Pseudonocardiales</taxon>
        <taxon>Pseudonocardiaceae</taxon>
        <taxon>Pseudonocardia</taxon>
    </lineage>
</organism>
<evidence type="ECO:0000313" key="6">
    <source>
        <dbReference type="EMBL" id="GAA4684748.1"/>
    </source>
</evidence>
<keyword evidence="2" id="KW-0285">Flavoprotein</keyword>
<dbReference type="SUPFAM" id="SSF47203">
    <property type="entry name" value="Acyl-CoA dehydrogenase C-terminal domain-like"/>
    <property type="match status" value="1"/>
</dbReference>
<comment type="caution">
    <text evidence="6">The sequence shown here is derived from an EMBL/GenBank/DDBJ whole genome shotgun (WGS) entry which is preliminary data.</text>
</comment>
<evidence type="ECO:0000256" key="2">
    <source>
        <dbReference type="ARBA" id="ARBA00022630"/>
    </source>
</evidence>
<dbReference type="Gene3D" id="2.40.110.10">
    <property type="entry name" value="Butyryl-CoA Dehydrogenase, subunit A, domain 2"/>
    <property type="match status" value="1"/>
</dbReference>
<keyword evidence="3" id="KW-0274">FAD</keyword>
<evidence type="ECO:0000256" key="1">
    <source>
        <dbReference type="ARBA" id="ARBA00009347"/>
    </source>
</evidence>
<comment type="similarity">
    <text evidence="1">Belongs to the acyl-CoA dehydrogenase family.</text>
</comment>
<accession>A0ABP8WCA4</accession>
<dbReference type="SUPFAM" id="SSF56645">
    <property type="entry name" value="Acyl-CoA dehydrogenase NM domain-like"/>
    <property type="match status" value="1"/>
</dbReference>
<evidence type="ECO:0000256" key="4">
    <source>
        <dbReference type="SAM" id="MobiDB-lite"/>
    </source>
</evidence>
<reference evidence="7" key="1">
    <citation type="journal article" date="2019" name="Int. J. Syst. Evol. Microbiol.">
        <title>The Global Catalogue of Microorganisms (GCM) 10K type strain sequencing project: providing services to taxonomists for standard genome sequencing and annotation.</title>
        <authorList>
            <consortium name="The Broad Institute Genomics Platform"/>
            <consortium name="The Broad Institute Genome Sequencing Center for Infectious Disease"/>
            <person name="Wu L."/>
            <person name="Ma J."/>
        </authorList>
    </citation>
    <scope>NUCLEOTIDE SEQUENCE [LARGE SCALE GENOMIC DNA]</scope>
    <source>
        <strain evidence="7">JCM 18055</strain>
    </source>
</reference>
<dbReference type="PANTHER" id="PTHR43884:SF40">
    <property type="entry name" value="ACYL-COA DEHYDROGENASE"/>
    <property type="match status" value="1"/>
</dbReference>
<dbReference type="Gene3D" id="1.20.140.10">
    <property type="entry name" value="Butyryl-CoA Dehydrogenase, subunit A, domain 3"/>
    <property type="match status" value="1"/>
</dbReference>
<gene>
    <name evidence="6" type="ORF">GCM10023215_19570</name>
</gene>
<dbReference type="RefSeq" id="WP_425569567.1">
    <property type="nucleotide sequence ID" value="NZ_BAABIC010000005.1"/>
</dbReference>
<dbReference type="EMBL" id="BAABIC010000005">
    <property type="protein sequence ID" value="GAA4684748.1"/>
    <property type="molecule type" value="Genomic_DNA"/>
</dbReference>
<feature type="compositionally biased region" description="Low complexity" evidence="4">
    <location>
        <begin position="227"/>
        <end position="246"/>
    </location>
</feature>
<name>A0ABP8WCA4_9PSEU</name>